<proteinExistence type="predicted"/>
<accession>A0A6N3A355</accession>
<reference evidence="1" key="1">
    <citation type="submission" date="2019-11" db="EMBL/GenBank/DDBJ databases">
        <authorList>
            <person name="Feng L."/>
        </authorList>
    </citation>
    <scope>NUCLEOTIDE SEQUENCE</scope>
    <source>
        <strain evidence="1">PmerdaeLFYP103</strain>
    </source>
</reference>
<organism evidence="1">
    <name type="scientific">Parabacteroides merdae</name>
    <dbReference type="NCBI Taxonomy" id="46503"/>
    <lineage>
        <taxon>Bacteria</taxon>
        <taxon>Pseudomonadati</taxon>
        <taxon>Bacteroidota</taxon>
        <taxon>Bacteroidia</taxon>
        <taxon>Bacteroidales</taxon>
        <taxon>Tannerellaceae</taxon>
        <taxon>Parabacteroides</taxon>
    </lineage>
</organism>
<protein>
    <submittedName>
        <fullName evidence="1">Uncharacterized protein</fullName>
    </submittedName>
</protein>
<sequence length="35" mass="4131">MFHGIKRLFLPVMDKFYANILNKSDISFKLGPEFI</sequence>
<evidence type="ECO:0000313" key="1">
    <source>
        <dbReference type="EMBL" id="VYT85243.1"/>
    </source>
</evidence>
<gene>
    <name evidence="1" type="ORF">PMLFYP103_00739</name>
</gene>
<name>A0A6N3A355_9BACT</name>
<dbReference type="EMBL" id="CACRUV010000011">
    <property type="protein sequence ID" value="VYT85243.1"/>
    <property type="molecule type" value="Genomic_DNA"/>
</dbReference>
<dbReference type="AlphaFoldDB" id="A0A6N3A355"/>